<proteinExistence type="predicted"/>
<dbReference type="OrthoDB" id="9761531at2"/>
<feature type="region of interest" description="Disordered" evidence="1">
    <location>
        <begin position="28"/>
        <end position="56"/>
    </location>
</feature>
<dbReference type="InterPro" id="IPR010994">
    <property type="entry name" value="RuvA_2-like"/>
</dbReference>
<keyword evidence="5" id="KW-1185">Reference proteome</keyword>
<dbReference type="EMBL" id="JAGGMB010000003">
    <property type="protein sequence ID" value="MBP2077143.1"/>
    <property type="molecule type" value="Genomic_DNA"/>
</dbReference>
<dbReference type="GO" id="GO:0004519">
    <property type="term" value="F:endonuclease activity"/>
    <property type="evidence" value="ECO:0007669"/>
    <property type="project" value="UniProtKB-KW"/>
</dbReference>
<dbReference type="GO" id="GO:0016787">
    <property type="term" value="F:hydrolase activity"/>
    <property type="evidence" value="ECO:0007669"/>
    <property type="project" value="UniProtKB-KW"/>
</dbReference>
<dbReference type="InterPro" id="IPR035681">
    <property type="entry name" value="ComA-like_MBL"/>
</dbReference>
<reference evidence="4" key="1">
    <citation type="submission" date="2021-03" db="EMBL/GenBank/DDBJ databases">
        <title>Genomic Encyclopedia of Type Strains, Phase IV (KMG-IV): sequencing the most valuable type-strain genomes for metagenomic binning, comparative biology and taxonomic classification.</title>
        <authorList>
            <person name="Goeker M."/>
        </authorList>
    </citation>
    <scope>NUCLEOTIDE SEQUENCE</scope>
    <source>
        <strain evidence="4">DSM 107338</strain>
    </source>
</reference>
<dbReference type="Pfam" id="PF12836">
    <property type="entry name" value="HHH_3"/>
    <property type="match status" value="1"/>
</dbReference>
<evidence type="ECO:0000256" key="1">
    <source>
        <dbReference type="SAM" id="MobiDB-lite"/>
    </source>
</evidence>
<sequence length="404" mass="43947">MNRRFFLTMICIIFLTACGQTSTESSQLETASLEQTTNDERTTTSENEDEDISHTSSLSDLKVHYIDVGQADATLFQYSDQDKSYTILFDAGDWKGDEVIDHLQAQEVSAIDLVVISHPDADHIGQLADLVQRFEVGEVWMSGNESSSQTFRRGVEAVINSDADYHEPRTGEEYDIGPLKIKVLYPDTITGKSNEESISLLLTYGSTKFLFTGDAGKSDERNILNSGVDIGADILHLGHHGSNTSSDPAFIHAVDPEVAIYSAGINNSYGHPSQEVVSHIEDAGIKLYGTDKDGTIVVTSDGDNFHIETNKKDTATADSNTSNSSEHDTGANAETEETTGDNSCINMNTATVSEVQAIIHIGPERAAELIDLRPFSRLDDLTRIPGIGPARIADIKDQGIACMH</sequence>
<dbReference type="Gene3D" id="1.10.150.320">
    <property type="entry name" value="Photosystem II 12 kDa extrinsic protein"/>
    <property type="match status" value="1"/>
</dbReference>
<dbReference type="AlphaFoldDB" id="A0A9X1CG16"/>
<dbReference type="InterPro" id="IPR036866">
    <property type="entry name" value="RibonucZ/Hydroxyglut_hydro"/>
</dbReference>
<dbReference type="PANTHER" id="PTHR30619:SF7">
    <property type="entry name" value="BETA-LACTAMASE DOMAIN PROTEIN"/>
    <property type="match status" value="1"/>
</dbReference>
<dbReference type="Pfam" id="PF00753">
    <property type="entry name" value="Lactamase_B"/>
    <property type="match status" value="1"/>
</dbReference>
<feature type="region of interest" description="Disordered" evidence="1">
    <location>
        <begin position="308"/>
        <end position="343"/>
    </location>
</feature>
<comment type="caution">
    <text evidence="4">The sequence shown here is derived from an EMBL/GenBank/DDBJ whole genome shotgun (WGS) entry which is preliminary data.</text>
</comment>
<evidence type="ECO:0000313" key="4">
    <source>
        <dbReference type="EMBL" id="MBP2077143.1"/>
    </source>
</evidence>
<keyword evidence="4" id="KW-0255">Endonuclease</keyword>
<feature type="chain" id="PRO_5040739356" evidence="2">
    <location>
        <begin position="20"/>
        <end position="404"/>
    </location>
</feature>
<keyword evidence="4" id="KW-0540">Nuclease</keyword>
<dbReference type="PROSITE" id="PS51257">
    <property type="entry name" value="PROKAR_LIPOPROTEIN"/>
    <property type="match status" value="1"/>
</dbReference>
<organism evidence="4 5">
    <name type="scientific">Oceanobacillus polygoni</name>
    <dbReference type="NCBI Taxonomy" id="1235259"/>
    <lineage>
        <taxon>Bacteria</taxon>
        <taxon>Bacillati</taxon>
        <taxon>Bacillota</taxon>
        <taxon>Bacilli</taxon>
        <taxon>Bacillales</taxon>
        <taxon>Bacillaceae</taxon>
        <taxon>Oceanobacillus</taxon>
    </lineage>
</organism>
<keyword evidence="2" id="KW-0732">Signal</keyword>
<dbReference type="PANTHER" id="PTHR30619">
    <property type="entry name" value="DNA INTERNALIZATION/COMPETENCE PROTEIN COMEC/REC2"/>
    <property type="match status" value="1"/>
</dbReference>
<dbReference type="Proteomes" id="UP001138793">
    <property type="component" value="Unassembled WGS sequence"/>
</dbReference>
<dbReference type="CDD" id="cd07731">
    <property type="entry name" value="ComA-like_MBL-fold"/>
    <property type="match status" value="1"/>
</dbReference>
<dbReference type="Gene3D" id="3.60.15.10">
    <property type="entry name" value="Ribonuclease Z/Hydroxyacylglutathione hydrolase-like"/>
    <property type="match status" value="1"/>
</dbReference>
<dbReference type="SMART" id="SM00849">
    <property type="entry name" value="Lactamase_B"/>
    <property type="match status" value="1"/>
</dbReference>
<evidence type="ECO:0000313" key="5">
    <source>
        <dbReference type="Proteomes" id="UP001138793"/>
    </source>
</evidence>
<name>A0A9X1CG16_9BACI</name>
<dbReference type="RefSeq" id="WP_149473668.1">
    <property type="nucleotide sequence ID" value="NZ_JAGGMB010000003.1"/>
</dbReference>
<dbReference type="InterPro" id="IPR001279">
    <property type="entry name" value="Metallo-B-lactamas"/>
</dbReference>
<dbReference type="SUPFAM" id="SSF56281">
    <property type="entry name" value="Metallo-hydrolase/oxidoreductase"/>
    <property type="match status" value="1"/>
</dbReference>
<evidence type="ECO:0000256" key="2">
    <source>
        <dbReference type="SAM" id="SignalP"/>
    </source>
</evidence>
<gene>
    <name evidence="4" type="ORF">J2Z64_001374</name>
</gene>
<dbReference type="SUPFAM" id="SSF47781">
    <property type="entry name" value="RuvA domain 2-like"/>
    <property type="match status" value="1"/>
</dbReference>
<accession>A0A9X1CG16</accession>
<feature type="domain" description="Metallo-beta-lactamase" evidence="3">
    <location>
        <begin position="70"/>
        <end position="265"/>
    </location>
</feature>
<protein>
    <submittedName>
        <fullName evidence="4">Beta-lactamase superfamily II metal-dependent hydrolase/predicted flap endonuclease-1-like 5' DNA nuclease</fullName>
    </submittedName>
</protein>
<dbReference type="InterPro" id="IPR052159">
    <property type="entry name" value="Competence_DNA_uptake"/>
</dbReference>
<feature type="signal peptide" evidence="2">
    <location>
        <begin position="1"/>
        <end position="19"/>
    </location>
</feature>
<keyword evidence="4" id="KW-0378">Hydrolase</keyword>
<evidence type="ECO:0000259" key="3">
    <source>
        <dbReference type="SMART" id="SM00849"/>
    </source>
</evidence>